<evidence type="ECO:0000313" key="3">
    <source>
        <dbReference type="Proteomes" id="UP000198725"/>
    </source>
</evidence>
<accession>A0A1I4GC10</accession>
<feature type="signal peptide" evidence="1">
    <location>
        <begin position="1"/>
        <end position="26"/>
    </location>
</feature>
<evidence type="ECO:0000313" key="2">
    <source>
        <dbReference type="EMBL" id="SFL27063.1"/>
    </source>
</evidence>
<gene>
    <name evidence="2" type="ORF">SAMN05192579_12313</name>
</gene>
<dbReference type="RefSeq" id="WP_139201786.1">
    <property type="nucleotide sequence ID" value="NZ_FOSR01000023.1"/>
</dbReference>
<proteinExistence type="predicted"/>
<dbReference type="EMBL" id="FOSR01000023">
    <property type="protein sequence ID" value="SFL27063.1"/>
    <property type="molecule type" value="Genomic_DNA"/>
</dbReference>
<protein>
    <submittedName>
        <fullName evidence="2">Uncharacterized protein</fullName>
    </submittedName>
</protein>
<organism evidence="2 3">
    <name type="scientific">Rhodanobacter glycinis</name>
    <dbReference type="NCBI Taxonomy" id="582702"/>
    <lineage>
        <taxon>Bacteria</taxon>
        <taxon>Pseudomonadati</taxon>
        <taxon>Pseudomonadota</taxon>
        <taxon>Gammaproteobacteria</taxon>
        <taxon>Lysobacterales</taxon>
        <taxon>Rhodanobacteraceae</taxon>
        <taxon>Rhodanobacter</taxon>
    </lineage>
</organism>
<feature type="chain" id="PRO_5011716452" evidence="1">
    <location>
        <begin position="27"/>
        <end position="131"/>
    </location>
</feature>
<reference evidence="3" key="1">
    <citation type="submission" date="2016-10" db="EMBL/GenBank/DDBJ databases">
        <authorList>
            <person name="Varghese N."/>
            <person name="Submissions S."/>
        </authorList>
    </citation>
    <scope>NUCLEOTIDE SEQUENCE [LARGE SCALE GENOMIC DNA]</scope>
    <source>
        <strain evidence="3">MO64</strain>
    </source>
</reference>
<keyword evidence="3" id="KW-1185">Reference proteome</keyword>
<sequence length="131" mass="14246">MIRVRFLPAVAIVIMALNLCATRAHAQPHGTRITGIYSDMAMHDGDVIGDEAFILFTSHGYYVVFQHGEGEPGVPMTVPADLHGNAISFTLPVAADPRGAFHGHIVDGILVGHFDGNGQTLRLKRKPSYWQ</sequence>
<dbReference type="AlphaFoldDB" id="A0A1I4GC10"/>
<keyword evidence="1" id="KW-0732">Signal</keyword>
<evidence type="ECO:0000256" key="1">
    <source>
        <dbReference type="SAM" id="SignalP"/>
    </source>
</evidence>
<name>A0A1I4GC10_9GAMM</name>
<dbReference type="Proteomes" id="UP000198725">
    <property type="component" value="Unassembled WGS sequence"/>
</dbReference>